<proteinExistence type="inferred from homology"/>
<dbReference type="Proteomes" id="UP000594800">
    <property type="component" value="Chromosome"/>
</dbReference>
<organism evidence="3 4">
    <name type="scientific">Pontivivens ytuae</name>
    <dbReference type="NCBI Taxonomy" id="2789856"/>
    <lineage>
        <taxon>Bacteria</taxon>
        <taxon>Pseudomonadati</taxon>
        <taxon>Pseudomonadota</taxon>
        <taxon>Alphaproteobacteria</taxon>
        <taxon>Rhodobacterales</taxon>
        <taxon>Paracoccaceae</taxon>
        <taxon>Pontivivens</taxon>
    </lineage>
</organism>
<dbReference type="SUPFAM" id="SSF55961">
    <property type="entry name" value="Bet v1-like"/>
    <property type="match status" value="1"/>
</dbReference>
<feature type="domain" description="Activator of Hsp90 ATPase homologue 1/2-like C-terminal" evidence="2">
    <location>
        <begin position="22"/>
        <end position="153"/>
    </location>
</feature>
<accession>A0A7S9LUL0</accession>
<evidence type="ECO:0000259" key="2">
    <source>
        <dbReference type="Pfam" id="PF08327"/>
    </source>
</evidence>
<reference evidence="3 4" key="1">
    <citation type="submission" date="2020-11" db="EMBL/GenBank/DDBJ databases">
        <title>Description of Pontivivens ytuae sp. nov. isolated from deep sea sediment of Mariana Trench.</title>
        <authorList>
            <person name="Wang Z."/>
            <person name="Sun Q.-L."/>
            <person name="Xu X.-D."/>
            <person name="Tang Y.-Z."/>
            <person name="Zhang J."/>
        </authorList>
    </citation>
    <scope>NUCLEOTIDE SEQUENCE [LARGE SCALE GENOMIC DNA]</scope>
    <source>
        <strain evidence="3 4">MT2928</strain>
    </source>
</reference>
<dbReference type="EMBL" id="CP064942">
    <property type="protein sequence ID" value="QPH55542.1"/>
    <property type="molecule type" value="Genomic_DNA"/>
</dbReference>
<evidence type="ECO:0000313" key="3">
    <source>
        <dbReference type="EMBL" id="QPH55542.1"/>
    </source>
</evidence>
<dbReference type="InterPro" id="IPR013538">
    <property type="entry name" value="ASHA1/2-like_C"/>
</dbReference>
<name>A0A7S9LUL0_9RHOB</name>
<dbReference type="InterPro" id="IPR023393">
    <property type="entry name" value="START-like_dom_sf"/>
</dbReference>
<evidence type="ECO:0000256" key="1">
    <source>
        <dbReference type="ARBA" id="ARBA00006817"/>
    </source>
</evidence>
<evidence type="ECO:0000313" key="4">
    <source>
        <dbReference type="Proteomes" id="UP000594800"/>
    </source>
</evidence>
<dbReference type="KEGG" id="poz:I0K15_07355"/>
<dbReference type="RefSeq" id="WP_196104782.1">
    <property type="nucleotide sequence ID" value="NZ_CP064942.1"/>
</dbReference>
<gene>
    <name evidence="3" type="ORF">I0K15_07355</name>
</gene>
<keyword evidence="4" id="KW-1185">Reference proteome</keyword>
<dbReference type="Gene3D" id="3.30.530.20">
    <property type="match status" value="1"/>
</dbReference>
<sequence>MLDTLTANAVGDREIHVARHFKASPERVFEAFTTPAIVETWLTGPDGWTMTICEIAPEIGAPVRYRWENQDGEGFGLEGTVTECDPPHRMVHTELFDIPGATDTGVVTTFTAEGAGTRVEMVITYQSQEARDMMLQQMPSGLEMSYSRLDAVLR</sequence>
<comment type="similarity">
    <text evidence="1">Belongs to the AHA1 family.</text>
</comment>
<protein>
    <submittedName>
        <fullName evidence="3">SRPBCC domain-containing protein</fullName>
    </submittedName>
</protein>
<dbReference type="AlphaFoldDB" id="A0A7S9LUL0"/>
<dbReference type="Pfam" id="PF08327">
    <property type="entry name" value="AHSA1"/>
    <property type="match status" value="1"/>
</dbReference>